<dbReference type="SMART" id="SM00062">
    <property type="entry name" value="PBPb"/>
    <property type="match status" value="1"/>
</dbReference>
<dbReference type="Gene3D" id="3.40.190.10">
    <property type="entry name" value="Periplasmic binding protein-like II"/>
    <property type="match status" value="2"/>
</dbReference>
<reference evidence="3" key="1">
    <citation type="submission" date="2023-10" db="EMBL/GenBank/DDBJ databases">
        <authorList>
            <person name="Chen Y."/>
            <person name="Shah S."/>
            <person name="Dougan E. K."/>
            <person name="Thang M."/>
            <person name="Chan C."/>
        </authorList>
    </citation>
    <scope>NUCLEOTIDE SEQUENCE [LARGE SCALE GENOMIC DNA]</scope>
</reference>
<accession>A0ABN9WNE2</accession>
<dbReference type="InterPro" id="IPR001638">
    <property type="entry name" value="Solute-binding_3/MltF_N"/>
</dbReference>
<evidence type="ECO:0000313" key="3">
    <source>
        <dbReference type="EMBL" id="CAK0887493.1"/>
    </source>
</evidence>
<proteinExistence type="predicted"/>
<sequence>MERIAVLARQVVFAERAASAQATPCSADVAKEIAPTGKLRVALNMRNEMLVSGKSADGTPEGLAPSVAAAFAEKIGVPVEFVPYSSVPDISKDAEADKWDVAMIGADPSRAEHVDFTAPYCQIEATFAVPTTSGAQKCEQIDKAGVKIASCKGANYTLWLERNLKQATLEAIEGHDETYEYFTENAMQAIAGLRPKLKKDNAKRPGTRILKDKFMAVEQAVGLKKGRPEGFKALSDFITEAKKSGLIKDLMKKFKVDKDLAIP</sequence>
<dbReference type="Proteomes" id="UP001189429">
    <property type="component" value="Unassembled WGS sequence"/>
</dbReference>
<protein>
    <recommendedName>
        <fullName evidence="2">Solute-binding protein family 3/N-terminal domain-containing protein</fullName>
    </recommendedName>
</protein>
<dbReference type="SUPFAM" id="SSF53850">
    <property type="entry name" value="Periplasmic binding protein-like II"/>
    <property type="match status" value="1"/>
</dbReference>
<dbReference type="Pfam" id="PF00497">
    <property type="entry name" value="SBP_bac_3"/>
    <property type="match status" value="1"/>
</dbReference>
<dbReference type="PANTHER" id="PTHR35936:SF17">
    <property type="entry name" value="ARGININE-BINDING EXTRACELLULAR PROTEIN ARTP"/>
    <property type="match status" value="1"/>
</dbReference>
<evidence type="ECO:0000313" key="4">
    <source>
        <dbReference type="Proteomes" id="UP001189429"/>
    </source>
</evidence>
<dbReference type="EMBL" id="CAUYUJ010018948">
    <property type="protein sequence ID" value="CAK0887493.1"/>
    <property type="molecule type" value="Genomic_DNA"/>
</dbReference>
<organism evidence="3 4">
    <name type="scientific">Prorocentrum cordatum</name>
    <dbReference type="NCBI Taxonomy" id="2364126"/>
    <lineage>
        <taxon>Eukaryota</taxon>
        <taxon>Sar</taxon>
        <taxon>Alveolata</taxon>
        <taxon>Dinophyceae</taxon>
        <taxon>Prorocentrales</taxon>
        <taxon>Prorocentraceae</taxon>
        <taxon>Prorocentrum</taxon>
    </lineage>
</organism>
<name>A0ABN9WNE2_9DINO</name>
<keyword evidence="1" id="KW-0732">Signal</keyword>
<feature type="domain" description="Solute-binding protein family 3/N-terminal" evidence="2">
    <location>
        <begin position="38"/>
        <end position="258"/>
    </location>
</feature>
<comment type="caution">
    <text evidence="3">The sequence shown here is derived from an EMBL/GenBank/DDBJ whole genome shotgun (WGS) entry which is preliminary data.</text>
</comment>
<evidence type="ECO:0000259" key="2">
    <source>
        <dbReference type="SMART" id="SM00062"/>
    </source>
</evidence>
<dbReference type="PANTHER" id="PTHR35936">
    <property type="entry name" value="MEMBRANE-BOUND LYTIC MUREIN TRANSGLYCOSYLASE F"/>
    <property type="match status" value="1"/>
</dbReference>
<evidence type="ECO:0000256" key="1">
    <source>
        <dbReference type="ARBA" id="ARBA00022729"/>
    </source>
</evidence>
<keyword evidence="4" id="KW-1185">Reference proteome</keyword>
<gene>
    <name evidence="3" type="ORF">PCOR1329_LOCUS68532</name>
</gene>